<accession>A0A0V0T761</accession>
<name>A0A0V0T761_9BILA</name>
<organism evidence="1 2">
    <name type="scientific">Trichinella murrelli</name>
    <dbReference type="NCBI Taxonomy" id="144512"/>
    <lineage>
        <taxon>Eukaryota</taxon>
        <taxon>Metazoa</taxon>
        <taxon>Ecdysozoa</taxon>
        <taxon>Nematoda</taxon>
        <taxon>Enoplea</taxon>
        <taxon>Dorylaimia</taxon>
        <taxon>Trichinellida</taxon>
        <taxon>Trichinellidae</taxon>
        <taxon>Trichinella</taxon>
    </lineage>
</organism>
<dbReference type="EMBL" id="JYDJ01000512">
    <property type="protein sequence ID" value="KRX34810.1"/>
    <property type="molecule type" value="Genomic_DNA"/>
</dbReference>
<comment type="caution">
    <text evidence="1">The sequence shown here is derived from an EMBL/GenBank/DDBJ whole genome shotgun (WGS) entry which is preliminary data.</text>
</comment>
<reference evidence="1 2" key="1">
    <citation type="submission" date="2015-01" db="EMBL/GenBank/DDBJ databases">
        <title>Evolution of Trichinella species and genotypes.</title>
        <authorList>
            <person name="Korhonen P.K."/>
            <person name="Edoardo P."/>
            <person name="Giuseppe L.R."/>
            <person name="Gasser R.B."/>
        </authorList>
    </citation>
    <scope>NUCLEOTIDE SEQUENCE [LARGE SCALE GENOMIC DNA]</scope>
    <source>
        <strain evidence="1">ISS417</strain>
    </source>
</reference>
<protein>
    <submittedName>
        <fullName evidence="1">Uncharacterized protein</fullName>
    </submittedName>
</protein>
<evidence type="ECO:0000313" key="1">
    <source>
        <dbReference type="EMBL" id="KRX34810.1"/>
    </source>
</evidence>
<dbReference type="OrthoDB" id="10574810at2759"/>
<proteinExistence type="predicted"/>
<dbReference type="AlphaFoldDB" id="A0A0V0T761"/>
<keyword evidence="2" id="KW-1185">Reference proteome</keyword>
<dbReference type="Proteomes" id="UP000055048">
    <property type="component" value="Unassembled WGS sequence"/>
</dbReference>
<evidence type="ECO:0000313" key="2">
    <source>
        <dbReference type="Proteomes" id="UP000055048"/>
    </source>
</evidence>
<sequence>MYKKNASMLTTRGKSDKKYKSNLRYLRSLLKPVYKRKTHNEHRKSLKIFNSMPLASLYAQYVVCTPWFEHFTSVLILLIQPVSDYVHSAVSVPMDKTYKNSPRYLRNLFNLLHCMLEPIYKHKTHCELRKSKKMLLPALRLGVNSDCSYTVQTLRAGAHITNSTGIRSRTFSRICTHGLDTVSDDELDHSFQRFHNSSDNEVINRYLPKLFWCMFKSCKS</sequence>
<gene>
    <name evidence="1" type="ORF">T05_14855</name>
</gene>